<evidence type="ECO:0000259" key="3">
    <source>
        <dbReference type="Pfam" id="PF22990"/>
    </source>
</evidence>
<organism evidence="4 5">
    <name type="scientific">Fopius arisanus</name>
    <dbReference type="NCBI Taxonomy" id="64838"/>
    <lineage>
        <taxon>Eukaryota</taxon>
        <taxon>Metazoa</taxon>
        <taxon>Ecdysozoa</taxon>
        <taxon>Arthropoda</taxon>
        <taxon>Hexapoda</taxon>
        <taxon>Insecta</taxon>
        <taxon>Pterygota</taxon>
        <taxon>Neoptera</taxon>
        <taxon>Endopterygota</taxon>
        <taxon>Hymenoptera</taxon>
        <taxon>Apocrita</taxon>
        <taxon>Ichneumonoidea</taxon>
        <taxon>Braconidae</taxon>
        <taxon>Opiinae</taxon>
        <taxon>Fopius</taxon>
    </lineage>
</organism>
<evidence type="ECO:0000256" key="1">
    <source>
        <dbReference type="SAM" id="Phobius"/>
    </source>
</evidence>
<name>A0A9R1UAL0_9HYME</name>
<gene>
    <name evidence="5" type="primary">LOC105274010</name>
</gene>
<reference evidence="5" key="1">
    <citation type="submission" date="2025-08" db="UniProtKB">
        <authorList>
            <consortium name="RefSeq"/>
        </authorList>
    </citation>
    <scope>IDENTIFICATION</scope>
    <source>
        <strain evidence="5">USDA-PBARC FA_bdor</strain>
        <tissue evidence="5">Whole organism</tissue>
    </source>
</reference>
<dbReference type="GO" id="GO:0004620">
    <property type="term" value="F:phospholipase activity"/>
    <property type="evidence" value="ECO:0007669"/>
    <property type="project" value="TreeGrafter"/>
</dbReference>
<keyword evidence="1" id="KW-1133">Transmembrane helix</keyword>
<dbReference type="InterPro" id="IPR000073">
    <property type="entry name" value="AB_hydrolase_1"/>
</dbReference>
<dbReference type="GO" id="GO:0047372">
    <property type="term" value="F:monoacylglycerol lipase activity"/>
    <property type="evidence" value="ECO:0007669"/>
    <property type="project" value="TreeGrafter"/>
</dbReference>
<feature type="transmembrane region" description="Helical" evidence="1">
    <location>
        <begin position="39"/>
        <end position="62"/>
    </location>
</feature>
<dbReference type="GO" id="GO:0012505">
    <property type="term" value="C:endomembrane system"/>
    <property type="evidence" value="ECO:0007669"/>
    <property type="project" value="TreeGrafter"/>
</dbReference>
<feature type="transmembrane region" description="Helical" evidence="1">
    <location>
        <begin position="74"/>
        <end position="96"/>
    </location>
</feature>
<keyword evidence="4" id="KW-1185">Reference proteome</keyword>
<dbReference type="InterPro" id="IPR029058">
    <property type="entry name" value="AB_hydrolase_fold"/>
</dbReference>
<dbReference type="AlphaFoldDB" id="A0A9R1UAL0"/>
<dbReference type="KEGG" id="fas:105274010"/>
<keyword evidence="1" id="KW-0472">Membrane</keyword>
<proteinExistence type="predicted"/>
<protein>
    <submittedName>
        <fullName evidence="5">Abhydrolase domain-containing protein 16A</fullName>
    </submittedName>
</protein>
<dbReference type="GO" id="GO:0052651">
    <property type="term" value="P:monoacylglycerol catabolic process"/>
    <property type="evidence" value="ECO:0007669"/>
    <property type="project" value="TreeGrafter"/>
</dbReference>
<evidence type="ECO:0000313" key="5">
    <source>
        <dbReference type="RefSeq" id="XP_011315101.1"/>
    </source>
</evidence>
<dbReference type="OrthoDB" id="6412627at2759"/>
<keyword evidence="1" id="KW-0812">Transmembrane</keyword>
<feature type="domain" description="Phosphatidylserine Lipase ABHD16 N-terminal" evidence="3">
    <location>
        <begin position="6"/>
        <end position="131"/>
    </location>
</feature>
<dbReference type="Proteomes" id="UP000694866">
    <property type="component" value="Unplaced"/>
</dbReference>
<evidence type="ECO:0000259" key="2">
    <source>
        <dbReference type="Pfam" id="PF00561"/>
    </source>
</evidence>
<dbReference type="PANTHER" id="PTHR12277:SF72">
    <property type="entry name" value="BAT5L PROTEIN"/>
    <property type="match status" value="1"/>
</dbReference>
<accession>A0A9R1UAL0</accession>
<dbReference type="GeneID" id="105274010"/>
<dbReference type="Pfam" id="PF00561">
    <property type="entry name" value="Abhydrolase_1"/>
    <property type="match status" value="1"/>
</dbReference>
<sequence>MSLIRTVWECAFSPKLYKIQETTWKSYEPNSFERWGDHVITSFAAIWSISLYAMPLIATFMYRRSYSLTENAHSLTKFVAGAGFILIASLAVRGYARANNPTYAKFIKTLNKAKTFYNYESKQDLLKYDFEFWAWPTDFKVSSIDRPDGKKRIIVTTSSRLARRGGKDLILAGPCKIISYVVAHTIALKLMYPGSMTLINMALKSAMIQGRTDLIDLGGQRSKILTFDNLEIDAMFVDRRNRMGNGNILVITCEGNCGFYETGIMATPLNKGYSVLGWNHPGFGGSTGSPYPPSEIDAIDAVMRFAKEKLLFPEDRIILYGWSIGGFTATWAAMNYPEIHGLVLDATFDDVLPLATSRMPATIDSIVRNVIREYLNLNVAEQLKRYNRRVLLVRRTDDEIMCTPTSNLTHNRANTLLTKLLLHRYPHLFVENRGSLDVLTQYLANPTHDTSGNTTRSLVARTQNLFGTGSSINESLCVEVIREDIEKNKGEIKYPSNLGQDCDTLTRQQLVIYLANKYMEDQASQHCAPLVVELFHPGWDPKTLHLKTT</sequence>
<evidence type="ECO:0000313" key="4">
    <source>
        <dbReference type="Proteomes" id="UP000694866"/>
    </source>
</evidence>
<dbReference type="Gene3D" id="3.40.50.1820">
    <property type="entry name" value="alpha/beta hydrolase"/>
    <property type="match status" value="1"/>
</dbReference>
<dbReference type="InterPro" id="IPR054518">
    <property type="entry name" value="ABHD16_N"/>
</dbReference>
<dbReference type="PANTHER" id="PTHR12277">
    <property type="entry name" value="ALPHA/BETA HYDROLASE DOMAIN-CONTAINING PROTEIN"/>
    <property type="match status" value="1"/>
</dbReference>
<dbReference type="RefSeq" id="XP_011315101.1">
    <property type="nucleotide sequence ID" value="XM_011316799.1"/>
</dbReference>
<dbReference type="Pfam" id="PF22990">
    <property type="entry name" value="ABHD16_N"/>
    <property type="match status" value="1"/>
</dbReference>
<dbReference type="GO" id="GO:0006660">
    <property type="term" value="P:phosphatidylserine catabolic process"/>
    <property type="evidence" value="ECO:0007669"/>
    <property type="project" value="TreeGrafter"/>
</dbReference>
<feature type="domain" description="AB hydrolase-1" evidence="2">
    <location>
        <begin position="249"/>
        <end position="396"/>
    </location>
</feature>
<dbReference type="SUPFAM" id="SSF53474">
    <property type="entry name" value="alpha/beta-Hydrolases"/>
    <property type="match status" value="1"/>
</dbReference>